<feature type="transmembrane region" description="Helical" evidence="1">
    <location>
        <begin position="41"/>
        <end position="62"/>
    </location>
</feature>
<reference evidence="2" key="1">
    <citation type="submission" date="2013-05" db="EMBL/GenBank/DDBJ databases">
        <authorList>
            <person name="Yim A.K.Y."/>
            <person name="Chan T.F."/>
            <person name="Ji K.M."/>
            <person name="Liu X.Y."/>
            <person name="Zhou J.W."/>
            <person name="Li R.Q."/>
            <person name="Yang K.Y."/>
            <person name="Li J."/>
            <person name="Li M."/>
            <person name="Law P.T.W."/>
            <person name="Wu Y.L."/>
            <person name="Cai Z.L."/>
            <person name="Qin H."/>
            <person name="Bao Y."/>
            <person name="Leung R.K.K."/>
            <person name="Ng P.K.S."/>
            <person name="Zou J."/>
            <person name="Zhong X.J."/>
            <person name="Ran P.X."/>
            <person name="Zhong N.S."/>
            <person name="Liu Z.G."/>
            <person name="Tsui S.K.W."/>
        </authorList>
    </citation>
    <scope>NUCLEOTIDE SEQUENCE</scope>
    <source>
        <strain evidence="2">Derf</strain>
        <tissue evidence="2">Whole organism</tissue>
    </source>
</reference>
<protein>
    <submittedName>
        <fullName evidence="2">Uncharacterized protein</fullName>
    </submittedName>
</protein>
<keyword evidence="1" id="KW-0472">Membrane</keyword>
<name>A0A922I450_DERFA</name>
<proteinExistence type="predicted"/>
<evidence type="ECO:0000313" key="3">
    <source>
        <dbReference type="Proteomes" id="UP000790347"/>
    </source>
</evidence>
<dbReference type="Proteomes" id="UP000790347">
    <property type="component" value="Unassembled WGS sequence"/>
</dbReference>
<organism evidence="2 3">
    <name type="scientific">Dermatophagoides farinae</name>
    <name type="common">American house dust mite</name>
    <dbReference type="NCBI Taxonomy" id="6954"/>
    <lineage>
        <taxon>Eukaryota</taxon>
        <taxon>Metazoa</taxon>
        <taxon>Ecdysozoa</taxon>
        <taxon>Arthropoda</taxon>
        <taxon>Chelicerata</taxon>
        <taxon>Arachnida</taxon>
        <taxon>Acari</taxon>
        <taxon>Acariformes</taxon>
        <taxon>Sarcoptiformes</taxon>
        <taxon>Astigmata</taxon>
        <taxon>Psoroptidia</taxon>
        <taxon>Analgoidea</taxon>
        <taxon>Pyroglyphidae</taxon>
        <taxon>Dermatophagoidinae</taxon>
        <taxon>Dermatophagoides</taxon>
    </lineage>
</organism>
<sequence>MEIQEKKQIYFNFPYSITTETRIECGILKSQNYYHICHVQFVYFLHINTVFIWILECLIVCIV</sequence>
<evidence type="ECO:0000256" key="1">
    <source>
        <dbReference type="SAM" id="Phobius"/>
    </source>
</evidence>
<comment type="caution">
    <text evidence="2">The sequence shown here is derived from an EMBL/GenBank/DDBJ whole genome shotgun (WGS) entry which is preliminary data.</text>
</comment>
<dbReference type="EMBL" id="ASGP02000002">
    <property type="protein sequence ID" value="KAH9522172.1"/>
    <property type="molecule type" value="Genomic_DNA"/>
</dbReference>
<keyword evidence="1" id="KW-1133">Transmembrane helix</keyword>
<keyword evidence="1" id="KW-0812">Transmembrane</keyword>
<keyword evidence="3" id="KW-1185">Reference proteome</keyword>
<accession>A0A922I450</accession>
<dbReference type="AlphaFoldDB" id="A0A922I450"/>
<evidence type="ECO:0000313" key="2">
    <source>
        <dbReference type="EMBL" id="KAH9522172.1"/>
    </source>
</evidence>
<gene>
    <name evidence="2" type="ORF">DERF_005771</name>
</gene>
<reference evidence="2" key="2">
    <citation type="journal article" date="2022" name="Res Sq">
        <title>Comparative Genomics Reveals Insights into the Divergent Evolution of Astigmatic Mites and Household Pest Adaptations.</title>
        <authorList>
            <person name="Xiong Q."/>
            <person name="Wan A.T.-Y."/>
            <person name="Liu X.-Y."/>
            <person name="Fung C.S.-H."/>
            <person name="Xiao X."/>
            <person name="Malainual N."/>
            <person name="Hou J."/>
            <person name="Wang L."/>
            <person name="Wang M."/>
            <person name="Yang K."/>
            <person name="Cui Y."/>
            <person name="Leung E."/>
            <person name="Nong W."/>
            <person name="Shin S.-K."/>
            <person name="Au S."/>
            <person name="Jeong K.Y."/>
            <person name="Chew F.T."/>
            <person name="Hui J."/>
            <person name="Leung T.F."/>
            <person name="Tungtrongchitr A."/>
            <person name="Zhong N."/>
            <person name="Liu Z."/>
            <person name="Tsui S."/>
        </authorList>
    </citation>
    <scope>NUCLEOTIDE SEQUENCE</scope>
    <source>
        <strain evidence="2">Derf</strain>
        <tissue evidence="2">Whole organism</tissue>
    </source>
</reference>